<dbReference type="SUPFAM" id="SSF142433">
    <property type="entry name" value="CinA-like"/>
    <property type="match status" value="1"/>
</dbReference>
<dbReference type="InterPro" id="IPR036653">
    <property type="entry name" value="CinA-like_C"/>
</dbReference>
<gene>
    <name evidence="2" type="ORF">FH759_05295</name>
</gene>
<dbReference type="NCBIfam" id="TIGR00199">
    <property type="entry name" value="PncC_domain"/>
    <property type="match status" value="1"/>
</dbReference>
<organism evidence="2 3">
    <name type="scientific">Sediminimonas qiaohouensis</name>
    <dbReference type="NCBI Taxonomy" id="552061"/>
    <lineage>
        <taxon>Bacteria</taxon>
        <taxon>Pseudomonadati</taxon>
        <taxon>Pseudomonadota</taxon>
        <taxon>Alphaproteobacteria</taxon>
        <taxon>Rhodobacterales</taxon>
        <taxon>Roseobacteraceae</taxon>
        <taxon>Sediminimonas</taxon>
    </lineage>
</organism>
<sequence>MTRTDEILSLYRQKKWMIATAESCTAGMVAVAITDVAGSSDVFERGFVTYTNNAKIEMLGVQADTLAKDGAVSEAVVEQMARGALAASEAHVAVSISGIAGPGGSEFKPEGRVCFGLATPSGCESETIEFGALGRAGVREAARDHALDLLIKAARRV</sequence>
<comment type="caution">
    <text evidence="2">The sequence shown here is derived from an EMBL/GenBank/DDBJ whole genome shotgun (WGS) entry which is preliminary data.</text>
</comment>
<dbReference type="Pfam" id="PF02464">
    <property type="entry name" value="CinA"/>
    <property type="match status" value="1"/>
</dbReference>
<dbReference type="EMBL" id="VENJ01000006">
    <property type="protein sequence ID" value="MTJ04096.1"/>
    <property type="molecule type" value="Genomic_DNA"/>
</dbReference>
<name>A0A7C9LRB0_9RHOB</name>
<accession>A0A7C9LRB0</accession>
<evidence type="ECO:0000313" key="2">
    <source>
        <dbReference type="EMBL" id="MTJ04096.1"/>
    </source>
</evidence>
<proteinExistence type="predicted"/>
<dbReference type="Proteomes" id="UP000483078">
    <property type="component" value="Unassembled WGS sequence"/>
</dbReference>
<dbReference type="InterPro" id="IPR008136">
    <property type="entry name" value="CinA_C"/>
</dbReference>
<dbReference type="RefSeq" id="WP_273248679.1">
    <property type="nucleotide sequence ID" value="NZ_VENJ01000006.1"/>
</dbReference>
<evidence type="ECO:0000313" key="3">
    <source>
        <dbReference type="Proteomes" id="UP000483078"/>
    </source>
</evidence>
<dbReference type="AlphaFoldDB" id="A0A7C9LRB0"/>
<reference evidence="2 3" key="1">
    <citation type="submission" date="2019-06" db="EMBL/GenBank/DDBJ databases">
        <title>Enrichment of Autotrophic Halophilic Microorganisms from Red Sea Brine Pool Using Microbial Electrosynthesis System.</title>
        <authorList>
            <person name="Alqahtani M.F."/>
            <person name="Bajracharya S."/>
            <person name="Katuri K.P."/>
            <person name="Ali M."/>
            <person name="Saikaly P.E."/>
        </authorList>
    </citation>
    <scope>NUCLEOTIDE SEQUENCE [LARGE SCALE GENOMIC DNA]</scope>
    <source>
        <strain evidence="2">MES6</strain>
    </source>
</reference>
<feature type="domain" description="CinA C-terminal" evidence="1">
    <location>
        <begin position="5"/>
        <end position="152"/>
    </location>
</feature>
<protein>
    <submittedName>
        <fullName evidence="2">CinA family protein</fullName>
    </submittedName>
</protein>
<evidence type="ECO:0000259" key="1">
    <source>
        <dbReference type="Pfam" id="PF02464"/>
    </source>
</evidence>
<dbReference type="Gene3D" id="3.90.950.20">
    <property type="entry name" value="CinA-like"/>
    <property type="match status" value="1"/>
</dbReference>